<keyword evidence="1" id="KW-0175">Coiled coil</keyword>
<feature type="region of interest" description="Disordered" evidence="2">
    <location>
        <begin position="304"/>
        <end position="341"/>
    </location>
</feature>
<evidence type="ECO:0000313" key="4">
    <source>
        <dbReference type="Proteomes" id="UP000008068"/>
    </source>
</evidence>
<dbReference type="AlphaFoldDB" id="G0NQP1"/>
<accession>G0NQP1</accession>
<feature type="compositionally biased region" description="Basic and acidic residues" evidence="2">
    <location>
        <begin position="78"/>
        <end position="93"/>
    </location>
</feature>
<evidence type="ECO:0000256" key="1">
    <source>
        <dbReference type="SAM" id="Coils"/>
    </source>
</evidence>
<feature type="compositionally biased region" description="Low complexity" evidence="2">
    <location>
        <begin position="101"/>
        <end position="111"/>
    </location>
</feature>
<protein>
    <submittedName>
        <fullName evidence="3">Uncharacterized protein</fullName>
    </submittedName>
</protein>
<feature type="compositionally biased region" description="Polar residues" evidence="2">
    <location>
        <begin position="313"/>
        <end position="324"/>
    </location>
</feature>
<feature type="compositionally biased region" description="Low complexity" evidence="2">
    <location>
        <begin position="144"/>
        <end position="154"/>
    </location>
</feature>
<dbReference type="InParanoid" id="G0NQP1"/>
<gene>
    <name evidence="3" type="ORF">CAEBREN_07655</name>
</gene>
<feature type="region of interest" description="Disordered" evidence="2">
    <location>
        <begin position="46"/>
        <end position="172"/>
    </location>
</feature>
<reference evidence="4" key="1">
    <citation type="submission" date="2011-07" db="EMBL/GenBank/DDBJ databases">
        <authorList>
            <consortium name="Caenorhabditis brenneri Sequencing and Analysis Consortium"/>
            <person name="Wilson R.K."/>
        </authorList>
    </citation>
    <scope>NUCLEOTIDE SEQUENCE [LARGE SCALE GENOMIC DNA]</scope>
    <source>
        <strain evidence="4">PB2801</strain>
    </source>
</reference>
<dbReference type="EMBL" id="GL379926">
    <property type="protein sequence ID" value="EGT35799.1"/>
    <property type="molecule type" value="Genomic_DNA"/>
</dbReference>
<feature type="compositionally biased region" description="Low complexity" evidence="2">
    <location>
        <begin position="119"/>
        <end position="131"/>
    </location>
</feature>
<feature type="region of interest" description="Disordered" evidence="2">
    <location>
        <begin position="233"/>
        <end position="258"/>
    </location>
</feature>
<organism evidence="4">
    <name type="scientific">Caenorhabditis brenneri</name>
    <name type="common">Nematode worm</name>
    <dbReference type="NCBI Taxonomy" id="135651"/>
    <lineage>
        <taxon>Eukaryota</taxon>
        <taxon>Metazoa</taxon>
        <taxon>Ecdysozoa</taxon>
        <taxon>Nematoda</taxon>
        <taxon>Chromadorea</taxon>
        <taxon>Rhabditida</taxon>
        <taxon>Rhabditina</taxon>
        <taxon>Rhabditomorpha</taxon>
        <taxon>Rhabditoidea</taxon>
        <taxon>Rhabditidae</taxon>
        <taxon>Peloderinae</taxon>
        <taxon>Caenorhabditis</taxon>
    </lineage>
</organism>
<name>G0NQP1_CAEBE</name>
<feature type="region of interest" description="Disordered" evidence="2">
    <location>
        <begin position="186"/>
        <end position="213"/>
    </location>
</feature>
<evidence type="ECO:0000313" key="3">
    <source>
        <dbReference type="EMBL" id="EGT35799.1"/>
    </source>
</evidence>
<feature type="compositionally biased region" description="Low complexity" evidence="2">
    <location>
        <begin position="46"/>
        <end position="58"/>
    </location>
</feature>
<feature type="compositionally biased region" description="Low complexity" evidence="2">
    <location>
        <begin position="67"/>
        <end position="77"/>
    </location>
</feature>
<feature type="coiled-coil region" evidence="1">
    <location>
        <begin position="267"/>
        <end position="301"/>
    </location>
</feature>
<proteinExistence type="predicted"/>
<evidence type="ECO:0000256" key="2">
    <source>
        <dbReference type="SAM" id="MobiDB-lite"/>
    </source>
</evidence>
<feature type="compositionally biased region" description="Low complexity" evidence="2">
    <location>
        <begin position="186"/>
        <end position="203"/>
    </location>
</feature>
<keyword evidence="4" id="KW-1185">Reference proteome</keyword>
<dbReference type="Proteomes" id="UP000008068">
    <property type="component" value="Unassembled WGS sequence"/>
</dbReference>
<dbReference type="OMA" id="GHARNDH"/>
<sequence>MYNNAQFFQENPGFQRHAAWNPYQQGPLQHPQHQDQYRWPIYQPQQPHQYQHQMYHQQVEQERHRQLQIQHHQQQQQLERERQLQAHQQEQHLHQQRHHQQQPQLHEQPQPDQHHLHQQHPQHNLPAQPQQEHNQFYPQPNPQPQSQEPSQPHQNQHRHQQEQHQQQQRQLQEDRELNNFHRAHQVVAPQQQQQGVRDQVAHQPRPQPDQNDDVEMLIEIDEDIEEIIWRAGPSNQANEDLPPQSKRCRTDGGVDANPVDYDAQAEIERLRETIRQNNAVIESQRKTIEEQRRKLEAFQGDRSIKVEVGEGTGNNAQQSSSPSLNAIGPSSSSPVLPASPPQIKRAVPRVKEEPRSPSPPVDQVGSYQEACNLWSSKYMDNFLADDGLNLDLKEYLFYPANSRTVPQEVKNVRPHCLYKSLHPDKGKSNHIQWSKLDRCVREMWQGIAEKIKSRQLRQEREGLVMRRNGRAVPSARNTFNPHQMPSWSFPDTRPVPHLYQNVFQN</sequence>
<dbReference type="HOGENOM" id="CLU_539940_0_0_1"/>